<evidence type="ECO:0000256" key="3">
    <source>
        <dbReference type="SAM" id="SignalP"/>
    </source>
</evidence>
<gene>
    <name evidence="4" type="ORF">FCC1311_016862</name>
</gene>
<protein>
    <submittedName>
        <fullName evidence="4">Uncharacterized protein</fullName>
    </submittedName>
</protein>
<feature type="transmembrane region" description="Helical" evidence="2">
    <location>
        <begin position="1701"/>
        <end position="1723"/>
    </location>
</feature>
<evidence type="ECO:0000256" key="2">
    <source>
        <dbReference type="SAM" id="Phobius"/>
    </source>
</evidence>
<dbReference type="InParanoid" id="A0A2R5G358"/>
<feature type="transmembrane region" description="Helical" evidence="2">
    <location>
        <begin position="1901"/>
        <end position="1922"/>
    </location>
</feature>
<accession>A0A2R5G358</accession>
<feature type="signal peptide" evidence="3">
    <location>
        <begin position="1"/>
        <end position="21"/>
    </location>
</feature>
<evidence type="ECO:0000313" key="4">
    <source>
        <dbReference type="EMBL" id="GBG25467.1"/>
    </source>
</evidence>
<feature type="transmembrane region" description="Helical" evidence="2">
    <location>
        <begin position="1546"/>
        <end position="1565"/>
    </location>
</feature>
<feature type="transmembrane region" description="Helical" evidence="2">
    <location>
        <begin position="1477"/>
        <end position="1498"/>
    </location>
</feature>
<feature type="transmembrane region" description="Helical" evidence="2">
    <location>
        <begin position="1862"/>
        <end position="1889"/>
    </location>
</feature>
<feature type="region of interest" description="Disordered" evidence="1">
    <location>
        <begin position="2101"/>
        <end position="2126"/>
    </location>
</feature>
<feature type="compositionally biased region" description="Acidic residues" evidence="1">
    <location>
        <begin position="2117"/>
        <end position="2126"/>
    </location>
</feature>
<keyword evidence="2" id="KW-0472">Membrane</keyword>
<organism evidence="4 5">
    <name type="scientific">Hondaea fermentalgiana</name>
    <dbReference type="NCBI Taxonomy" id="2315210"/>
    <lineage>
        <taxon>Eukaryota</taxon>
        <taxon>Sar</taxon>
        <taxon>Stramenopiles</taxon>
        <taxon>Bigyra</taxon>
        <taxon>Labyrinthulomycetes</taxon>
        <taxon>Thraustochytrida</taxon>
        <taxon>Thraustochytriidae</taxon>
        <taxon>Hondaea</taxon>
    </lineage>
</organism>
<reference evidence="4 5" key="1">
    <citation type="submission" date="2017-12" db="EMBL/GenBank/DDBJ databases">
        <title>Sequencing, de novo assembly and annotation of complete genome of a new Thraustochytrid species, strain FCC1311.</title>
        <authorList>
            <person name="Sedici K."/>
            <person name="Godart F."/>
            <person name="Aiese Cigliano R."/>
            <person name="Sanseverino W."/>
            <person name="Barakat M."/>
            <person name="Ortet P."/>
            <person name="Marechal E."/>
            <person name="Cagnac O."/>
            <person name="Amato A."/>
        </authorList>
    </citation>
    <scope>NUCLEOTIDE SEQUENCE [LARGE SCALE GENOMIC DNA]</scope>
</reference>
<evidence type="ECO:0000256" key="1">
    <source>
        <dbReference type="SAM" id="MobiDB-lite"/>
    </source>
</evidence>
<feature type="transmembrane region" description="Helical" evidence="2">
    <location>
        <begin position="1972"/>
        <end position="1997"/>
    </location>
</feature>
<evidence type="ECO:0000313" key="5">
    <source>
        <dbReference type="Proteomes" id="UP000241890"/>
    </source>
</evidence>
<sequence>MLAALLSIATLALVMVAPANGDFLNSYLNDKRFGKSPGPCESEADKCAFNYDELPDKIKDITVCVMSGVCPKIGDVVKAGRFEIWELECQNVGVGSMNLEFDQSSATSTRVRGDFAVDNLRLACSFQLNIISLVLEIAGTFRIETTISDTAVSFPNQGQSGRIDGRFPIELQSTDFATELPNRIELPYESCDLDVALGLSLLESDFDLIRGCAYIPWTPFTFLISGWQCATLVGPGASGIIFSFLYNLFQLDHIVSAVARIIESLIGGIVCQIVEEFAVLENGSNGVLNDVLLDIKATIDEWALSSSLDPLAADAAAAGLDPTALNFSDSTLAGAFSAGINDWLGEPDLLINQLIELATEPDGAVAADLVALDLAPEVTLPLLVADVTVRLSKVGLGGLNTFSLFHVLETRDFDYTVQNQIALDDVSFEVDIFTRLAPGEWVTRGTAESDFQFTFGLRLAELYFDAHILALFDLDRLDSVRVGQILNLPASETIFADAVVCLAPAFYSLNFTNLEASVDQVLDASVSNFDGDGLSQLIENSVEFGAAALRGAFKDKLPGIARGPVRSTLNDLILEYVTLPGREGTQDCPATGSISAPGELYELDLEYALFARLGALINATVGGDPIQDTDVDINDLVDVVLRYFVDTNAYFPFVPAWELAPSYRDIARLPAFNRPNDYIHLQNLAIGNLDSIYRLLALDGGFRFAAGIGTPARPLRFTVPIEVQHEGDGLLESFNLTLELTEVAFAVRLAALALDAHYVDRLYITQLLEVQCVLGSLEEIAFAHETDALSVGQVSVLLDRQPSSSPSSLPLVQALDALEAISSLPEPGGRFEHLVNFVLQEGLTAGLNLVETLPSYYEETDPATCSEAFDPIDFIASLSFPVNLTTYVTDVCLGPLAEDSLQDAQSNVIVDDPDNVFDLSQSTVVELLAELVDRITLDGGLSAALKVLANNSGSVLADAFVLDDDGDVDFVFPLALVGLKWTYFDLGTLRISKVDRLVQQFDVFQPQGAYVTSYAVSFNETVPLDVSIETVFEVPGYAVGEPSLETVREEVDFGFQLVDFEFSLQLLTAFNPSHIGNLTLGHFFTVDDDTQALGLADSALDCAVSSFHTNGLLIHELGIRINDLQTVTVASRNHELVSTEVELLIESFTLLAVDFYKGAIENIAQNCFRTYINDYLAELADVAECPDASDIEPTHAGILRFNESPDWLLLQDLWSQVAISDDYASLNAALDAAVSTAILFSEERDEQLFFADVPLLYYGTSYGTLDLGIANVRLENLQISELLPAVPTEAPYETLTRLKIPDKASLGFTLEVNARGLLQDQPISNNKLDVKLSVSDFDFGFWVRLKVNLTSALELRFATLSSLDQVACLVIPVEEFAPLALNLSASSLDLYASCLSCDLPMLRPFEEVAFENENGAQLAGLLQNLVVFTTDYLIEVNAQEIVDVYLATAHITCDELLDLLVNFLEAEPETTTIATTLGISFAGVTLACTVAYACVYPVHKMRRKQALLANLQDADDHTDLAQVLTNTALASKALFQHPTTTRRAKIIVPAVVAFNFALVVWANLYSGALTILLKLEILGAETQYIELVPLTVGLLVNSIWQDLSKIIAILLALSTLVMPVALNAGILVVWFTPHTILPLGYKHLLLRIIEVTGKIAFVIVFILAVTIAVLYTSFTLADYNELEFLPEGLLSAELNVAPERGLTLVTLIGVFTLLLSHYVSFLHHQLTGRNKRRLDDIDGFKSEAATIAAYSKRALMRHRFLGRDREGQVREMEPVKMYTLVALIALDMILVIVAISVPVITFRITGVLGLAMQEISDGSPTIPADESLHIRTFSMIDFGERIGLSPHRSEPVDSFRIVYLQVLYFVVFLLAPVFQLALMIATLIMPLTLRSLRQLASMQRIVMYWAGLDLAVLTLVSITFVIGPLVEVYVNYVSEVITDDLCESLQASFSLLILEEENAKCLSTASELEPGIAFVFLAVFLHYFVAVLFFVIADVAISDRYFAAYHMSRSDARPRSWPQIVIRFMQFCTRTVPGDAAAVPEGSAPTSIFAPAKDEENDERSGLLCTILRYYTGARNAQGETIEDETDRRIAAWRKKFGPMSAAVNPKFDNGRVDAAQDSDSDDIEV</sequence>
<proteinExistence type="predicted"/>
<keyword evidence="3" id="KW-0732">Signal</keyword>
<feature type="transmembrane region" description="Helical" evidence="2">
    <location>
        <begin position="1780"/>
        <end position="1802"/>
    </location>
</feature>
<dbReference type="Proteomes" id="UP000241890">
    <property type="component" value="Unassembled WGS sequence"/>
</dbReference>
<keyword evidence="2" id="KW-1133">Transmembrane helix</keyword>
<keyword evidence="2" id="KW-0812">Transmembrane</keyword>
<comment type="caution">
    <text evidence="4">The sequence shown here is derived from an EMBL/GenBank/DDBJ whole genome shotgun (WGS) entry which is preliminary data.</text>
</comment>
<feature type="transmembrane region" description="Helical" evidence="2">
    <location>
        <begin position="1606"/>
        <end position="1631"/>
    </location>
</feature>
<name>A0A2R5G358_9STRA</name>
<feature type="transmembrane region" description="Helical" evidence="2">
    <location>
        <begin position="1651"/>
        <end position="1674"/>
    </location>
</feature>
<dbReference type="EMBL" id="BEYU01000012">
    <property type="protein sequence ID" value="GBG25467.1"/>
    <property type="molecule type" value="Genomic_DNA"/>
</dbReference>
<dbReference type="PANTHER" id="PTHR34730">
    <property type="entry name" value="UNNAMED PRODUCT"/>
    <property type="match status" value="1"/>
</dbReference>
<dbReference type="PANTHER" id="PTHR34730:SF1">
    <property type="entry name" value="PARAQUAT-INDUCIBLE PROTEIN A"/>
    <property type="match status" value="1"/>
</dbReference>
<feature type="chain" id="PRO_5015335068" evidence="3">
    <location>
        <begin position="22"/>
        <end position="2126"/>
    </location>
</feature>
<keyword evidence="5" id="KW-1185">Reference proteome</keyword>